<evidence type="ECO:0000313" key="2">
    <source>
        <dbReference type="EMBL" id="TBH17583.1"/>
    </source>
</evidence>
<accession>A0A4Q9AZP2</accession>
<dbReference type="Proteomes" id="UP000292858">
    <property type="component" value="Unassembled WGS sequence"/>
</dbReference>
<organism evidence="2 3">
    <name type="scientific">Thermus thermamylovorans</name>
    <dbReference type="NCBI Taxonomy" id="2509362"/>
    <lineage>
        <taxon>Bacteria</taxon>
        <taxon>Thermotogati</taxon>
        <taxon>Deinococcota</taxon>
        <taxon>Deinococci</taxon>
        <taxon>Thermales</taxon>
        <taxon>Thermaceae</taxon>
        <taxon>Thermus</taxon>
    </lineage>
</organism>
<comment type="caution">
    <text evidence="2">The sequence shown here is derived from an EMBL/GenBank/DDBJ whole genome shotgun (WGS) entry which is preliminary data.</text>
</comment>
<dbReference type="OrthoDB" id="9795199at2"/>
<evidence type="ECO:0000313" key="3">
    <source>
        <dbReference type="Proteomes" id="UP000292858"/>
    </source>
</evidence>
<reference evidence="2 3" key="1">
    <citation type="submission" date="2019-02" db="EMBL/GenBank/DDBJ databases">
        <title>Thermus sp. a novel from hot spring.</title>
        <authorList>
            <person name="Zhao Z."/>
        </authorList>
    </citation>
    <scope>NUCLEOTIDE SEQUENCE [LARGE SCALE GENOMIC DNA]</scope>
    <source>
        <strain evidence="2 3">CFH 72773T</strain>
    </source>
</reference>
<dbReference type="PANTHER" id="PTHR43610:SF1">
    <property type="entry name" value="N-ACETYLTRANSFERASE DOMAIN-CONTAINING PROTEIN"/>
    <property type="match status" value="1"/>
</dbReference>
<dbReference type="PANTHER" id="PTHR43610">
    <property type="entry name" value="BLL6696 PROTEIN"/>
    <property type="match status" value="1"/>
</dbReference>
<dbReference type="InterPro" id="IPR016181">
    <property type="entry name" value="Acyl_CoA_acyltransferase"/>
</dbReference>
<name>A0A4Q9AZP2_9DEIN</name>
<dbReference type="GO" id="GO:0016747">
    <property type="term" value="F:acyltransferase activity, transferring groups other than amino-acyl groups"/>
    <property type="evidence" value="ECO:0007669"/>
    <property type="project" value="InterPro"/>
</dbReference>
<dbReference type="SUPFAM" id="SSF55729">
    <property type="entry name" value="Acyl-CoA N-acyltransferases (Nat)"/>
    <property type="match status" value="1"/>
</dbReference>
<keyword evidence="2" id="KW-0808">Transferase</keyword>
<dbReference type="Gene3D" id="3.40.630.30">
    <property type="match status" value="1"/>
</dbReference>
<feature type="domain" description="N-acetyltransferase" evidence="1">
    <location>
        <begin position="15"/>
        <end position="157"/>
    </location>
</feature>
<proteinExistence type="predicted"/>
<dbReference type="InterPro" id="IPR000182">
    <property type="entry name" value="GNAT_dom"/>
</dbReference>
<dbReference type="RefSeq" id="WP_130842180.1">
    <property type="nucleotide sequence ID" value="NZ_SIJL01000010.1"/>
</dbReference>
<protein>
    <submittedName>
        <fullName evidence="2">N-acetyltransferase</fullName>
    </submittedName>
</protein>
<sequence>MWAFPERFVGRYVALEPLGLAHLPEFLAQFDPEVFRFLSRGPKEADEAGLRAHLQALLAEPGRVNWAIRPRPALRARCPGPLPDLTGRISVIAPEPENRKLEIGTMLFRPFWGTPANKEAKYLLLRHAFEVLGAERVQFRVDRRNERSQRALESLGAVREGVLRKNRRLPDGTFRDDVVFSLLREEWPGVRDRLEERLYGGPGGP</sequence>
<gene>
    <name evidence="2" type="ORF">ETP66_08335</name>
</gene>
<keyword evidence="3" id="KW-1185">Reference proteome</keyword>
<evidence type="ECO:0000259" key="1">
    <source>
        <dbReference type="Pfam" id="PF13302"/>
    </source>
</evidence>
<dbReference type="AlphaFoldDB" id="A0A4Q9AZP2"/>
<dbReference type="EMBL" id="SIJL01000010">
    <property type="protein sequence ID" value="TBH17583.1"/>
    <property type="molecule type" value="Genomic_DNA"/>
</dbReference>
<dbReference type="Pfam" id="PF13302">
    <property type="entry name" value="Acetyltransf_3"/>
    <property type="match status" value="1"/>
</dbReference>